<organism evidence="1 2">
    <name type="scientific">Nannochloropsis gaditana</name>
    <dbReference type="NCBI Taxonomy" id="72520"/>
    <lineage>
        <taxon>Eukaryota</taxon>
        <taxon>Sar</taxon>
        <taxon>Stramenopiles</taxon>
        <taxon>Ochrophyta</taxon>
        <taxon>Eustigmatophyceae</taxon>
        <taxon>Eustigmatales</taxon>
        <taxon>Monodopsidaceae</taxon>
        <taxon>Nannochloropsis</taxon>
    </lineage>
</organism>
<dbReference type="EMBL" id="AZIL01002162">
    <property type="protein sequence ID" value="EWM22543.1"/>
    <property type="molecule type" value="Genomic_DNA"/>
</dbReference>
<accession>W7TGA9</accession>
<dbReference type="AlphaFoldDB" id="W7TGA9"/>
<sequence>MHPSIPFLSPCLCPPQTPGAVLGVANVGELKKVRKARKLAYTELGERLKRSVSFKEVYLWRLRFLHC</sequence>
<dbReference type="Proteomes" id="UP000019335">
    <property type="component" value="Unassembled WGS sequence"/>
</dbReference>
<name>W7TGA9_9STRA</name>
<protein>
    <submittedName>
        <fullName evidence="1">Uncharacterized protein</fullName>
    </submittedName>
</protein>
<gene>
    <name evidence="1" type="ORF">Naga_102891g1</name>
</gene>
<keyword evidence="2" id="KW-1185">Reference proteome</keyword>
<reference evidence="1 2" key="1">
    <citation type="journal article" date="2014" name="Mol. Plant">
        <title>Chromosome Scale Genome Assembly and Transcriptome Profiling of Nannochloropsis gaditana in Nitrogen Depletion.</title>
        <authorList>
            <person name="Corteggiani Carpinelli E."/>
            <person name="Telatin A."/>
            <person name="Vitulo N."/>
            <person name="Forcato C."/>
            <person name="D'Angelo M."/>
            <person name="Schiavon R."/>
            <person name="Vezzi A."/>
            <person name="Giacometti G.M."/>
            <person name="Morosinotto T."/>
            <person name="Valle G."/>
        </authorList>
    </citation>
    <scope>NUCLEOTIDE SEQUENCE [LARGE SCALE GENOMIC DNA]</scope>
    <source>
        <strain evidence="1 2">B-31</strain>
    </source>
</reference>
<comment type="caution">
    <text evidence="1">The sequence shown here is derived from an EMBL/GenBank/DDBJ whole genome shotgun (WGS) entry which is preliminary data.</text>
</comment>
<proteinExistence type="predicted"/>
<evidence type="ECO:0000313" key="2">
    <source>
        <dbReference type="Proteomes" id="UP000019335"/>
    </source>
</evidence>
<evidence type="ECO:0000313" key="1">
    <source>
        <dbReference type="EMBL" id="EWM22543.1"/>
    </source>
</evidence>